<accession>A0A930UA50</accession>
<feature type="domain" description="GmrSD restriction endonucleases C-terminal" evidence="2">
    <location>
        <begin position="456"/>
        <end position="597"/>
    </location>
</feature>
<sequence length="613" mass="71602">MTEKQNTFGEFVKNYSFVIPDYQRAYSWGEKQLNPFINDILEHCDDNDDVSDDTTYYLGHYILENSKESDKFEIVDGQQRISTVYLFLLVCGYLKSENYINEISFKPVSYDLLGLEEIKAILSKKIDVDDKLEKLLKTSKTSSLKRMIEAVSLFKKAFSDTEKSKNTNILNAEDIGKYIEIINKAYCSVAIFNDKSVASQIFELHNTRGVKLTETEKVKALLMKNIYIHSSTPLDAEINIQEIQNDFSRIFEFEEKANEVWLRGEMSLDTILMYHLRAIEDGNKIVDFGSPNWVEGERGSFEYIKESLSKKNKGEIVAYAKKIAREFARSMEIITYEIPLADEKNPLVGDSLLLDKNRSMIFLLRAFRSGNPTENKLIERWENFLLCYEIIYWNGYYYNAKAYRDDFQSIYQSIKVDSNLNECNNLLLQYYKKEKWFSDRWEHLGNNAKNLFEIEKNKWHTNAYGWDKTAYFLYKFEIENEGKHEDIRKNIFKKNSVSIDHIVARGVTWEDLGFKRDTTENIKQSDELWKKITSVINGVGNLSLSTSSANSSDSNGLPYQHLSSFEDFGLVKTVELIKDWKNPNDFATNISQRTENIRTFINEKIINRNDIWE</sequence>
<dbReference type="InterPro" id="IPR004919">
    <property type="entry name" value="GmrSD_N"/>
</dbReference>
<proteinExistence type="predicted"/>
<dbReference type="Pfam" id="PF07510">
    <property type="entry name" value="GmrSD_C"/>
    <property type="match status" value="1"/>
</dbReference>
<dbReference type="InterPro" id="IPR011089">
    <property type="entry name" value="GmrSD_C"/>
</dbReference>
<dbReference type="Pfam" id="PF03235">
    <property type="entry name" value="GmrSD_N"/>
    <property type="match status" value="1"/>
</dbReference>
<evidence type="ECO:0000259" key="1">
    <source>
        <dbReference type="Pfam" id="PF03235"/>
    </source>
</evidence>
<organism evidence="3 4">
    <name type="scientific">Flavobacterium soyangense</name>
    <dbReference type="NCBI Taxonomy" id="2023265"/>
    <lineage>
        <taxon>Bacteria</taxon>
        <taxon>Pseudomonadati</taxon>
        <taxon>Bacteroidota</taxon>
        <taxon>Flavobacteriia</taxon>
        <taxon>Flavobacteriales</taxon>
        <taxon>Flavobacteriaceae</taxon>
        <taxon>Flavobacterium</taxon>
    </lineage>
</organism>
<dbReference type="PANTHER" id="PTHR35149:SF1">
    <property type="entry name" value="DUF5655 DOMAIN-CONTAINING PROTEIN"/>
    <property type="match status" value="1"/>
</dbReference>
<keyword evidence="4" id="KW-1185">Reference proteome</keyword>
<gene>
    <name evidence="3" type="ORF">IR213_14310</name>
</gene>
<feature type="domain" description="GmrSD restriction endonucleases N-terminal" evidence="1">
    <location>
        <begin position="10"/>
        <end position="223"/>
    </location>
</feature>
<comment type="caution">
    <text evidence="3">The sequence shown here is derived from an EMBL/GenBank/DDBJ whole genome shotgun (WGS) entry which is preliminary data.</text>
</comment>
<dbReference type="Proteomes" id="UP000646211">
    <property type="component" value="Unassembled WGS sequence"/>
</dbReference>
<evidence type="ECO:0000259" key="2">
    <source>
        <dbReference type="Pfam" id="PF07510"/>
    </source>
</evidence>
<dbReference type="AlphaFoldDB" id="A0A930UA50"/>
<dbReference type="PANTHER" id="PTHR35149">
    <property type="entry name" value="SLL5132 PROTEIN"/>
    <property type="match status" value="1"/>
</dbReference>
<reference evidence="3" key="1">
    <citation type="submission" date="2020-11" db="EMBL/GenBank/DDBJ databases">
        <title>Genome of Flavobacterium soyangense.</title>
        <authorList>
            <person name="Liu Q."/>
            <person name="Xin Y.-H."/>
        </authorList>
    </citation>
    <scope>NUCLEOTIDE SEQUENCE</scope>
    <source>
        <strain evidence="3">CGMCC 1.13493</strain>
    </source>
</reference>
<dbReference type="RefSeq" id="WP_194312988.1">
    <property type="nucleotide sequence ID" value="NZ_JADHEC010000041.1"/>
</dbReference>
<evidence type="ECO:0000313" key="3">
    <source>
        <dbReference type="EMBL" id="MBF2709753.1"/>
    </source>
</evidence>
<evidence type="ECO:0000313" key="4">
    <source>
        <dbReference type="Proteomes" id="UP000646211"/>
    </source>
</evidence>
<dbReference type="EMBL" id="JADHEC010000041">
    <property type="protein sequence ID" value="MBF2709753.1"/>
    <property type="molecule type" value="Genomic_DNA"/>
</dbReference>
<name>A0A930UA50_9FLAO</name>
<protein>
    <submittedName>
        <fullName evidence="3">DUF262 domain-containing protein</fullName>
    </submittedName>
</protein>